<keyword evidence="3" id="KW-1185">Reference proteome</keyword>
<dbReference type="Gene3D" id="3.30.70.60">
    <property type="match status" value="1"/>
</dbReference>
<accession>A0ABV2TKD4</accession>
<reference evidence="2 3" key="1">
    <citation type="submission" date="2024-07" db="EMBL/GenBank/DDBJ databases">
        <title>Uliginosibacterium flavum JJ3220;KACC:17644.</title>
        <authorList>
            <person name="Kim M.K."/>
        </authorList>
    </citation>
    <scope>NUCLEOTIDE SEQUENCE [LARGE SCALE GENOMIC DNA]</scope>
    <source>
        <strain evidence="2 3">KACC:17644</strain>
    </source>
</reference>
<keyword evidence="1" id="KW-1133">Transmembrane helix</keyword>
<gene>
    <name evidence="2" type="ORF">ABXR19_09280</name>
</gene>
<dbReference type="Pfam" id="PF10741">
    <property type="entry name" value="T2SSM_b"/>
    <property type="match status" value="1"/>
</dbReference>
<sequence length="188" mass="20733">MKLPESSQLRLDLEIAFWRHGWRLPTALLALGLSLLVWLFWVPVQVAGASRAADQLQRAQHENTNKVSTGEVLEPPLQVFRNALLPQDGTTAQLRMVFQLAANAGVTVAQVDMRRQVDAAGAYSQLQIVLPVRGDYLNIKRFCSDLLQGMPALSIDQIVLKREQAGTGPVEAQISLSLWQEPVVGGTR</sequence>
<comment type="caution">
    <text evidence="2">The sequence shown here is derived from an EMBL/GenBank/DDBJ whole genome shotgun (WGS) entry which is preliminary data.</text>
</comment>
<name>A0ABV2TKD4_9RHOO</name>
<evidence type="ECO:0000313" key="3">
    <source>
        <dbReference type="Proteomes" id="UP001549691"/>
    </source>
</evidence>
<dbReference type="EMBL" id="JBEWZI010000008">
    <property type="protein sequence ID" value="MET7014380.1"/>
    <property type="molecule type" value="Genomic_DNA"/>
</dbReference>
<feature type="transmembrane region" description="Helical" evidence="1">
    <location>
        <begin position="21"/>
        <end position="41"/>
    </location>
</feature>
<dbReference type="RefSeq" id="WP_354600842.1">
    <property type="nucleotide sequence ID" value="NZ_JBEWZI010000008.1"/>
</dbReference>
<organism evidence="2 3">
    <name type="scientific">Uliginosibacterium flavum</name>
    <dbReference type="NCBI Taxonomy" id="1396831"/>
    <lineage>
        <taxon>Bacteria</taxon>
        <taxon>Pseudomonadati</taxon>
        <taxon>Pseudomonadota</taxon>
        <taxon>Betaproteobacteria</taxon>
        <taxon>Rhodocyclales</taxon>
        <taxon>Zoogloeaceae</taxon>
        <taxon>Uliginosibacterium</taxon>
    </lineage>
</organism>
<proteinExistence type="predicted"/>
<dbReference type="InterPro" id="IPR014717">
    <property type="entry name" value="Transl_elong_EF1B/ribsomal_bS6"/>
</dbReference>
<protein>
    <submittedName>
        <fullName evidence="2">GspMb/PilO family protein</fullName>
    </submittedName>
</protein>
<evidence type="ECO:0000256" key="1">
    <source>
        <dbReference type="SAM" id="Phobius"/>
    </source>
</evidence>
<evidence type="ECO:0000313" key="2">
    <source>
        <dbReference type="EMBL" id="MET7014380.1"/>
    </source>
</evidence>
<dbReference type="InterPro" id="IPR034756">
    <property type="entry name" value="T2SSM_b"/>
</dbReference>
<keyword evidence="1" id="KW-0812">Transmembrane</keyword>
<dbReference type="Proteomes" id="UP001549691">
    <property type="component" value="Unassembled WGS sequence"/>
</dbReference>
<keyword evidence="1" id="KW-0472">Membrane</keyword>